<feature type="non-terminal residue" evidence="1">
    <location>
        <position position="36"/>
    </location>
</feature>
<organism evidence="1">
    <name type="scientific">marine sediment metagenome</name>
    <dbReference type="NCBI Taxonomy" id="412755"/>
    <lineage>
        <taxon>unclassified sequences</taxon>
        <taxon>metagenomes</taxon>
        <taxon>ecological metagenomes</taxon>
    </lineage>
</organism>
<dbReference type="EMBL" id="BARU01025743">
    <property type="protein sequence ID" value="GAH70000.1"/>
    <property type="molecule type" value="Genomic_DNA"/>
</dbReference>
<name>X1IL88_9ZZZZ</name>
<accession>X1IL88</accession>
<comment type="caution">
    <text evidence="1">The sequence shown here is derived from an EMBL/GenBank/DDBJ whole genome shotgun (WGS) entry which is preliminary data.</text>
</comment>
<sequence>MLVIYILIIYNIEAYKNKGDNMKKILKDIQSGAFAQ</sequence>
<reference evidence="1" key="1">
    <citation type="journal article" date="2014" name="Front. Microbiol.">
        <title>High frequency of phylogenetically diverse reductive dehalogenase-homologous genes in deep subseafloor sedimentary metagenomes.</title>
        <authorList>
            <person name="Kawai M."/>
            <person name="Futagami T."/>
            <person name="Toyoda A."/>
            <person name="Takaki Y."/>
            <person name="Nishi S."/>
            <person name="Hori S."/>
            <person name="Arai W."/>
            <person name="Tsubouchi T."/>
            <person name="Morono Y."/>
            <person name="Uchiyama I."/>
            <person name="Ito T."/>
            <person name="Fujiyama A."/>
            <person name="Inagaki F."/>
            <person name="Takami H."/>
        </authorList>
    </citation>
    <scope>NUCLEOTIDE SEQUENCE</scope>
    <source>
        <strain evidence="1">Expedition CK06-06</strain>
    </source>
</reference>
<dbReference type="AlphaFoldDB" id="X1IL88"/>
<proteinExistence type="predicted"/>
<gene>
    <name evidence="1" type="ORF">S03H2_41439</name>
</gene>
<evidence type="ECO:0000313" key="1">
    <source>
        <dbReference type="EMBL" id="GAH70000.1"/>
    </source>
</evidence>
<protein>
    <submittedName>
        <fullName evidence="1">Uncharacterized protein</fullName>
    </submittedName>
</protein>